<dbReference type="Gene3D" id="2.130.10.10">
    <property type="entry name" value="YVTN repeat-like/Quinoprotein amine dehydrogenase"/>
    <property type="match status" value="1"/>
</dbReference>
<dbReference type="Pfam" id="PF00400">
    <property type="entry name" value="WD40"/>
    <property type="match status" value="1"/>
</dbReference>
<evidence type="ECO:0000256" key="4">
    <source>
        <dbReference type="ARBA" id="ARBA00040390"/>
    </source>
</evidence>
<dbReference type="PANTHER" id="PTHR19877">
    <property type="entry name" value="EUKARYOTIC TRANSLATION INITIATION FACTOR 3 SUBUNIT I"/>
    <property type="match status" value="1"/>
</dbReference>
<dbReference type="EMBL" id="LPNL01000001">
    <property type="protein sequence ID" value="OEJ92176.1"/>
    <property type="molecule type" value="Genomic_DNA"/>
</dbReference>
<evidence type="ECO:0000256" key="2">
    <source>
        <dbReference type="ARBA" id="ARBA00022737"/>
    </source>
</evidence>
<keyword evidence="6" id="KW-1185">Reference proteome</keyword>
<evidence type="ECO:0000313" key="5">
    <source>
        <dbReference type="EMBL" id="OEJ92176.1"/>
    </source>
</evidence>
<reference evidence="6" key="1">
    <citation type="journal article" date="2016" name="Genome Announc.">
        <title>Genome sequences of three species of Hanseniaspora isolated from spontaneous wine fermentations.</title>
        <authorList>
            <person name="Sternes P.R."/>
            <person name="Lee D."/>
            <person name="Kutyna D.R."/>
            <person name="Borneman A.R."/>
        </authorList>
    </citation>
    <scope>NUCLEOTIDE SEQUENCE [LARGE SCALE GENOMIC DNA]</scope>
    <source>
        <strain evidence="6">AWRI3578</strain>
    </source>
</reference>
<dbReference type="SUPFAM" id="SSF50978">
    <property type="entry name" value="WD40 repeat-like"/>
    <property type="match status" value="1"/>
</dbReference>
<keyword evidence="2" id="KW-0677">Repeat</keyword>
<dbReference type="GO" id="GO:0003723">
    <property type="term" value="F:RNA binding"/>
    <property type="evidence" value="ECO:0007669"/>
    <property type="project" value="TreeGrafter"/>
</dbReference>
<name>A0A1E5RZB6_9ASCO</name>
<protein>
    <recommendedName>
        <fullName evidence="4">Serine-threonine kinase receptor-associated protein</fullName>
    </recommendedName>
</protein>
<dbReference type="SMART" id="SM00320">
    <property type="entry name" value="WD40"/>
    <property type="match status" value="4"/>
</dbReference>
<comment type="caution">
    <text evidence="5">The sequence shown here is derived from an EMBL/GenBank/DDBJ whole genome shotgun (WGS) entry which is preliminary data.</text>
</comment>
<dbReference type="OrthoDB" id="540662at2759"/>
<dbReference type="InterPro" id="IPR036322">
    <property type="entry name" value="WD40_repeat_dom_sf"/>
</dbReference>
<dbReference type="GO" id="GO:0002183">
    <property type="term" value="P:cytoplasmic translational initiation"/>
    <property type="evidence" value="ECO:0007669"/>
    <property type="project" value="TreeGrafter"/>
</dbReference>
<gene>
    <name evidence="5" type="ORF">AWRI3578_g89</name>
</gene>
<comment type="similarity">
    <text evidence="3">Belongs to the WD repeat STRAP family.</text>
</comment>
<evidence type="ECO:0000313" key="6">
    <source>
        <dbReference type="Proteomes" id="UP000095605"/>
    </source>
</evidence>
<dbReference type="AlphaFoldDB" id="A0A1E5RZB6"/>
<proteinExistence type="inferred from homology"/>
<accession>A0A1E5RZB6</accession>
<sequence>MTDLVPVDDFYTPANLQTINFRLELIKSYPRYIQTKPQRNYRLDGKHTFQLTKRSSFTANGAIAKIVEYKDNQILFSTHRGDISSYNIDTHEYSNVYNHNNTRVSALSYIRDSDLIVSGAQDGTLSLMNSGKLTQLEIHKDRIVDMCSLNHSSNNVLTISHDKTWSLLDLNSGDALLYKQDGYTSGLTAMSLSSFDHLFVTATNDEIQMHDLRSGFLVGRSKNLDKEPCHDMKLLDNNHTLITGGQGKLKIFDLRKLSIDGINDCLLDEKLVHQGNLVTSMDLKDDILVSTGFKDASVEINTLRNGNIENINDHKKDMVIAGDKLLTSKILNDGQILTAGFNSKINFI</sequence>
<dbReference type="GO" id="GO:0003743">
    <property type="term" value="F:translation initiation factor activity"/>
    <property type="evidence" value="ECO:0007669"/>
    <property type="project" value="TreeGrafter"/>
</dbReference>
<organism evidence="5 6">
    <name type="scientific">Hanseniaspora opuntiae</name>
    <dbReference type="NCBI Taxonomy" id="211096"/>
    <lineage>
        <taxon>Eukaryota</taxon>
        <taxon>Fungi</taxon>
        <taxon>Dikarya</taxon>
        <taxon>Ascomycota</taxon>
        <taxon>Saccharomycotina</taxon>
        <taxon>Saccharomycetes</taxon>
        <taxon>Saccharomycodales</taxon>
        <taxon>Saccharomycodaceae</taxon>
        <taxon>Hanseniaspora</taxon>
    </lineage>
</organism>
<dbReference type="PANTHER" id="PTHR19877:SF1">
    <property type="entry name" value="EUKARYOTIC TRANSLATION INITIATION FACTOR 3 SUBUNIT I"/>
    <property type="match status" value="1"/>
</dbReference>
<keyword evidence="1" id="KW-0853">WD repeat</keyword>
<evidence type="ECO:0000256" key="1">
    <source>
        <dbReference type="ARBA" id="ARBA00022574"/>
    </source>
</evidence>
<dbReference type="Proteomes" id="UP000095605">
    <property type="component" value="Unassembled WGS sequence"/>
</dbReference>
<dbReference type="InterPro" id="IPR015943">
    <property type="entry name" value="WD40/YVTN_repeat-like_dom_sf"/>
</dbReference>
<evidence type="ECO:0000256" key="3">
    <source>
        <dbReference type="ARBA" id="ARBA00038394"/>
    </source>
</evidence>
<dbReference type="GO" id="GO:0071541">
    <property type="term" value="C:eukaryotic translation initiation factor 3 complex, eIF3m"/>
    <property type="evidence" value="ECO:0007669"/>
    <property type="project" value="TreeGrafter"/>
</dbReference>
<dbReference type="InterPro" id="IPR001680">
    <property type="entry name" value="WD40_rpt"/>
</dbReference>